<comment type="caution">
    <text evidence="4">The sequence shown here is derived from an EMBL/GenBank/DDBJ whole genome shotgun (WGS) entry which is preliminary data.</text>
</comment>
<dbReference type="SMART" id="SM01008">
    <property type="entry name" value="Ald_Xan_dh_C"/>
    <property type="match status" value="1"/>
</dbReference>
<dbReference type="GO" id="GO:0005506">
    <property type="term" value="F:iron ion binding"/>
    <property type="evidence" value="ECO:0007669"/>
    <property type="project" value="InterPro"/>
</dbReference>
<dbReference type="Pfam" id="PF01315">
    <property type="entry name" value="Ald_Xan_dh_C"/>
    <property type="match status" value="1"/>
</dbReference>
<dbReference type="AlphaFoldDB" id="A0AAE3HCE3"/>
<dbReference type="InterPro" id="IPR037165">
    <property type="entry name" value="AldOxase/xan_DH_Mopterin-bd_sf"/>
</dbReference>
<reference evidence="4" key="1">
    <citation type="submission" date="2022-07" db="EMBL/GenBank/DDBJ databases">
        <title>Enhanced cultured diversity of the mouse gut microbiota enables custom-made synthetic communities.</title>
        <authorList>
            <person name="Afrizal A."/>
        </authorList>
    </citation>
    <scope>NUCLEOTIDE SEQUENCE</scope>
    <source>
        <strain evidence="4">DSM 28593</strain>
    </source>
</reference>
<dbReference type="PANTHER" id="PTHR11908:SF132">
    <property type="entry name" value="ALDEHYDE OXIDASE 1-RELATED"/>
    <property type="match status" value="1"/>
</dbReference>
<feature type="domain" description="Aldehyde oxidase/xanthine dehydrogenase a/b hammerhead" evidence="3">
    <location>
        <begin position="18"/>
        <end position="122"/>
    </location>
</feature>
<protein>
    <submittedName>
        <fullName evidence="4">Xanthine dehydrogenase family protein molybdopterin-binding subunit</fullName>
    </submittedName>
</protein>
<dbReference type="Proteomes" id="UP001205748">
    <property type="component" value="Unassembled WGS sequence"/>
</dbReference>
<proteinExistence type="predicted"/>
<keyword evidence="5" id="KW-1185">Reference proteome</keyword>
<dbReference type="EMBL" id="JANKAS010000001">
    <property type="protein sequence ID" value="MCR1897732.1"/>
    <property type="molecule type" value="Genomic_DNA"/>
</dbReference>
<dbReference type="InterPro" id="IPR016208">
    <property type="entry name" value="Ald_Oxase/xanthine_DH-like"/>
</dbReference>
<dbReference type="SUPFAM" id="SSF56003">
    <property type="entry name" value="Molybdenum cofactor-binding domain"/>
    <property type="match status" value="1"/>
</dbReference>
<evidence type="ECO:0000256" key="2">
    <source>
        <dbReference type="ARBA" id="ARBA00023002"/>
    </source>
</evidence>
<organism evidence="4 5">
    <name type="scientific">Irregularibacter muris</name>
    <dbReference type="NCBI Taxonomy" id="1796619"/>
    <lineage>
        <taxon>Bacteria</taxon>
        <taxon>Bacillati</taxon>
        <taxon>Bacillota</taxon>
        <taxon>Clostridia</taxon>
        <taxon>Eubacteriales</taxon>
        <taxon>Eubacteriaceae</taxon>
        <taxon>Irregularibacter</taxon>
    </lineage>
</organism>
<dbReference type="InterPro" id="IPR046867">
    <property type="entry name" value="AldOxase/xan_DH_MoCoBD2"/>
</dbReference>
<sequence>MNFVGQSVKRVDGVRKATGYTKYADDIKMSKMLYAKAKRSPLAHARIVSIDTSKAEALSGVKAIITGQDVKTKVGLYLEDKTFLAVDKVRYVGEAVAAVAAETEAIAEEACDLIEVEYEELPGVFSIKDAIAPDASLVHEELGDYKHGSIFFPEAGTNIANHYKIRKGDIDKGFAEADFVFENEYYVPQIQHSPIETHCTIAQAEPDGKINVWAGCQSPYAVRKALAAALHLPLHKVRVVSPQVGGGFGGKAGTTLEGIVIPLAQRCLGRPVKMTYTREEEFIASFVRQGLLGKMKTGVNKEGKIVAQEIVYYWDGGAYTEYGVNIARSGGYSSVGPYDVPNVKADSICVYTNHPVGGPYRGFGMSEIHFCIEQNMDAIAAEMGMDPAEFRKLNCLKDGGHNVTGQEVHNVGLVDCIDAVTKDMNWDQKVSLEIKDGKIRGKGISLAFKAPSMPNNVPSSSIIRFNEDGTAHLSVTAMDIGQGSDTALVQIASEVLQLPPERILMTTGDTENTPYEWQTVASRITYCAGNAVYRAAEDAKNQFIELAAEGLGVSPEELELKDGAVVSKTDSSKKMPFDQLSMGLTMPDGSGIHGPIIGRGAFIPPEVKDTDPETGQGEKPTAFWTYGAQVSEVEIDVETGHITVPATAAAFNVGKVINPQLCEAQIEGGIVQGIGSILWEEMVLDHGVVKNPSYVDYKIPTAFDIPEMKITMVEIEEPTGPFGARGVAEPAMVACAPSVANAVFDALEVRVETMPLTKERILNAVKQSKKVQELLKK</sequence>
<dbReference type="InterPro" id="IPR000674">
    <property type="entry name" value="Ald_Oxase/Xan_DH_a/b"/>
</dbReference>
<name>A0AAE3HCE3_9FIRM</name>
<dbReference type="GO" id="GO:0016491">
    <property type="term" value="F:oxidoreductase activity"/>
    <property type="evidence" value="ECO:0007669"/>
    <property type="project" value="UniProtKB-KW"/>
</dbReference>
<accession>A0AAE3HCE3</accession>
<dbReference type="Gene3D" id="3.90.1170.50">
    <property type="entry name" value="Aldehyde oxidase/xanthine dehydrogenase, a/b hammerhead"/>
    <property type="match status" value="1"/>
</dbReference>
<evidence type="ECO:0000259" key="3">
    <source>
        <dbReference type="SMART" id="SM01008"/>
    </source>
</evidence>
<dbReference type="Pfam" id="PF02738">
    <property type="entry name" value="MoCoBD_1"/>
    <property type="match status" value="1"/>
</dbReference>
<gene>
    <name evidence="4" type="ORF">NSA47_01850</name>
</gene>
<evidence type="ECO:0000256" key="1">
    <source>
        <dbReference type="ARBA" id="ARBA00022505"/>
    </source>
</evidence>
<dbReference type="PANTHER" id="PTHR11908">
    <property type="entry name" value="XANTHINE DEHYDROGENASE"/>
    <property type="match status" value="1"/>
</dbReference>
<dbReference type="InterPro" id="IPR036856">
    <property type="entry name" value="Ald_Oxase/Xan_DH_a/b_sf"/>
</dbReference>
<dbReference type="InterPro" id="IPR008274">
    <property type="entry name" value="AldOxase/xan_DH_MoCoBD1"/>
</dbReference>
<keyword evidence="2" id="KW-0560">Oxidoreductase</keyword>
<dbReference type="RefSeq" id="WP_257529150.1">
    <property type="nucleotide sequence ID" value="NZ_JANKAS010000001.1"/>
</dbReference>
<dbReference type="Pfam" id="PF20256">
    <property type="entry name" value="MoCoBD_2"/>
    <property type="match status" value="1"/>
</dbReference>
<evidence type="ECO:0000313" key="4">
    <source>
        <dbReference type="EMBL" id="MCR1897732.1"/>
    </source>
</evidence>
<evidence type="ECO:0000313" key="5">
    <source>
        <dbReference type="Proteomes" id="UP001205748"/>
    </source>
</evidence>
<keyword evidence="1" id="KW-0500">Molybdenum</keyword>
<dbReference type="Gene3D" id="3.30.365.10">
    <property type="entry name" value="Aldehyde oxidase/xanthine dehydrogenase, molybdopterin binding domain"/>
    <property type="match status" value="4"/>
</dbReference>
<dbReference type="SUPFAM" id="SSF54665">
    <property type="entry name" value="CO dehydrogenase molybdoprotein N-domain-like"/>
    <property type="match status" value="1"/>
</dbReference>